<evidence type="ECO:0000313" key="2">
    <source>
        <dbReference type="EMBL" id="GAU42463.1"/>
    </source>
</evidence>
<dbReference type="Proteomes" id="UP000242715">
    <property type="component" value="Unassembled WGS sequence"/>
</dbReference>
<feature type="compositionally biased region" description="Low complexity" evidence="1">
    <location>
        <begin position="12"/>
        <end position="27"/>
    </location>
</feature>
<gene>
    <name evidence="2" type="ORF">TSUD_235320</name>
</gene>
<evidence type="ECO:0000313" key="3">
    <source>
        <dbReference type="Proteomes" id="UP000242715"/>
    </source>
</evidence>
<proteinExistence type="predicted"/>
<name>A0A2Z6NKI0_TRISU</name>
<keyword evidence="3" id="KW-1185">Reference proteome</keyword>
<accession>A0A2Z6NKI0</accession>
<dbReference type="EMBL" id="DF973920">
    <property type="protein sequence ID" value="GAU42463.1"/>
    <property type="molecule type" value="Genomic_DNA"/>
</dbReference>
<feature type="region of interest" description="Disordered" evidence="1">
    <location>
        <begin position="1"/>
        <end position="44"/>
    </location>
</feature>
<protein>
    <submittedName>
        <fullName evidence="2">Uncharacterized protein</fullName>
    </submittedName>
</protein>
<sequence length="118" mass="13428">MQKISEFDLNKQASTQEQESSENNSMEQQRENHLDNTDMIESGSDAIIVNSNANNNGLIQDQLSLPEENQAAANKERKERIPWTEEEHRLVVAFFFGSPWKAKTRPLTGCLAHRISLT</sequence>
<dbReference type="AlphaFoldDB" id="A0A2Z6NKI0"/>
<evidence type="ECO:0000256" key="1">
    <source>
        <dbReference type="SAM" id="MobiDB-lite"/>
    </source>
</evidence>
<organism evidence="2 3">
    <name type="scientific">Trifolium subterraneum</name>
    <name type="common">Subterranean clover</name>
    <dbReference type="NCBI Taxonomy" id="3900"/>
    <lineage>
        <taxon>Eukaryota</taxon>
        <taxon>Viridiplantae</taxon>
        <taxon>Streptophyta</taxon>
        <taxon>Embryophyta</taxon>
        <taxon>Tracheophyta</taxon>
        <taxon>Spermatophyta</taxon>
        <taxon>Magnoliopsida</taxon>
        <taxon>eudicotyledons</taxon>
        <taxon>Gunneridae</taxon>
        <taxon>Pentapetalae</taxon>
        <taxon>rosids</taxon>
        <taxon>fabids</taxon>
        <taxon>Fabales</taxon>
        <taxon>Fabaceae</taxon>
        <taxon>Papilionoideae</taxon>
        <taxon>50 kb inversion clade</taxon>
        <taxon>NPAAA clade</taxon>
        <taxon>Hologalegina</taxon>
        <taxon>IRL clade</taxon>
        <taxon>Trifolieae</taxon>
        <taxon>Trifolium</taxon>
    </lineage>
</organism>
<reference evidence="3" key="1">
    <citation type="journal article" date="2017" name="Front. Plant Sci.">
        <title>Climate Clever Clovers: New Paradigm to Reduce the Environmental Footprint of Ruminants by Breeding Low Methanogenic Forages Utilizing Haplotype Variation.</title>
        <authorList>
            <person name="Kaur P."/>
            <person name="Appels R."/>
            <person name="Bayer P.E."/>
            <person name="Keeble-Gagnere G."/>
            <person name="Wang J."/>
            <person name="Hirakawa H."/>
            <person name="Shirasawa K."/>
            <person name="Vercoe P."/>
            <person name="Stefanova K."/>
            <person name="Durmic Z."/>
            <person name="Nichols P."/>
            <person name="Revell C."/>
            <person name="Isobe S.N."/>
            <person name="Edwards D."/>
            <person name="Erskine W."/>
        </authorList>
    </citation>
    <scope>NUCLEOTIDE SEQUENCE [LARGE SCALE GENOMIC DNA]</scope>
    <source>
        <strain evidence="3">cv. Daliak</strain>
    </source>
</reference>